<dbReference type="Proteomes" id="UP001160148">
    <property type="component" value="Unassembled WGS sequence"/>
</dbReference>
<name>A0AAV0W6K4_9HEMI</name>
<evidence type="ECO:0000313" key="2">
    <source>
        <dbReference type="EMBL" id="CAI6351464.1"/>
    </source>
</evidence>
<reference evidence="2 3" key="1">
    <citation type="submission" date="2023-01" db="EMBL/GenBank/DDBJ databases">
        <authorList>
            <person name="Whitehead M."/>
        </authorList>
    </citation>
    <scope>NUCLEOTIDE SEQUENCE [LARGE SCALE GENOMIC DNA]</scope>
</reference>
<evidence type="ECO:0000256" key="1">
    <source>
        <dbReference type="SAM" id="SignalP"/>
    </source>
</evidence>
<keyword evidence="3" id="KW-1185">Reference proteome</keyword>
<keyword evidence="1" id="KW-0732">Signal</keyword>
<evidence type="ECO:0000313" key="3">
    <source>
        <dbReference type="Proteomes" id="UP001160148"/>
    </source>
</evidence>
<accession>A0AAV0W6K4</accession>
<proteinExistence type="predicted"/>
<gene>
    <name evidence="2" type="ORF">MEUPH1_LOCUS7808</name>
</gene>
<protein>
    <submittedName>
        <fullName evidence="2">Uncharacterized protein</fullName>
    </submittedName>
</protein>
<comment type="caution">
    <text evidence="2">The sequence shown here is derived from an EMBL/GenBank/DDBJ whole genome shotgun (WGS) entry which is preliminary data.</text>
</comment>
<sequence length="164" mass="17201">MKTNIFILIACLSVCQAGSFWDGVFTAIDTINPVRIVERTIEDDGKTLNNVLDTINPVRIVQRTIDDKAETLGRVSLSIGESIPLAGHVIAGVQKIRGDDDAAKRAFYRANSVSAAIAGGAVGTLCGPAAAACVPALSMVSQTAMDGLNSHIEDGNVEYLTNLA</sequence>
<dbReference type="EMBL" id="CARXXK010000001">
    <property type="protein sequence ID" value="CAI6351464.1"/>
    <property type="molecule type" value="Genomic_DNA"/>
</dbReference>
<feature type="signal peptide" evidence="1">
    <location>
        <begin position="1"/>
        <end position="17"/>
    </location>
</feature>
<feature type="chain" id="PRO_5043920076" evidence="1">
    <location>
        <begin position="18"/>
        <end position="164"/>
    </location>
</feature>
<organism evidence="2 3">
    <name type="scientific">Macrosiphum euphorbiae</name>
    <name type="common">potato aphid</name>
    <dbReference type="NCBI Taxonomy" id="13131"/>
    <lineage>
        <taxon>Eukaryota</taxon>
        <taxon>Metazoa</taxon>
        <taxon>Ecdysozoa</taxon>
        <taxon>Arthropoda</taxon>
        <taxon>Hexapoda</taxon>
        <taxon>Insecta</taxon>
        <taxon>Pterygota</taxon>
        <taxon>Neoptera</taxon>
        <taxon>Paraneoptera</taxon>
        <taxon>Hemiptera</taxon>
        <taxon>Sternorrhyncha</taxon>
        <taxon>Aphidomorpha</taxon>
        <taxon>Aphidoidea</taxon>
        <taxon>Aphididae</taxon>
        <taxon>Macrosiphini</taxon>
        <taxon>Macrosiphum</taxon>
    </lineage>
</organism>
<dbReference type="AlphaFoldDB" id="A0AAV0W6K4"/>